<reference evidence="1 2" key="1">
    <citation type="journal article" date="2009" name="Nature">
        <title>The Sorghum bicolor genome and the diversification of grasses.</title>
        <authorList>
            <person name="Paterson A.H."/>
            <person name="Bowers J.E."/>
            <person name="Bruggmann R."/>
            <person name="Dubchak I."/>
            <person name="Grimwood J."/>
            <person name="Gundlach H."/>
            <person name="Haberer G."/>
            <person name="Hellsten U."/>
            <person name="Mitros T."/>
            <person name="Poliakov A."/>
            <person name="Schmutz J."/>
            <person name="Spannagl M."/>
            <person name="Tang H."/>
            <person name="Wang X."/>
            <person name="Wicker T."/>
            <person name="Bharti A.K."/>
            <person name="Chapman J."/>
            <person name="Feltus F.A."/>
            <person name="Gowik U."/>
            <person name="Grigoriev I.V."/>
            <person name="Lyons E."/>
            <person name="Maher C.A."/>
            <person name="Martis M."/>
            <person name="Narechania A."/>
            <person name="Otillar R.P."/>
            <person name="Penning B.W."/>
            <person name="Salamov A.A."/>
            <person name="Wang Y."/>
            <person name="Zhang L."/>
            <person name="Carpita N.C."/>
            <person name="Freeling M."/>
            <person name="Gingle A.R."/>
            <person name="Hash C.T."/>
            <person name="Keller B."/>
            <person name="Klein P."/>
            <person name="Kresovich S."/>
            <person name="McCann M.C."/>
            <person name="Ming R."/>
            <person name="Peterson D.G."/>
            <person name="Mehboob-ur-Rahman"/>
            <person name="Ware D."/>
            <person name="Westhoff P."/>
            <person name="Mayer K.F."/>
            <person name="Messing J."/>
            <person name="Rokhsar D.S."/>
        </authorList>
    </citation>
    <scope>NUCLEOTIDE SEQUENCE [LARGE SCALE GENOMIC DNA]</scope>
    <source>
        <strain evidence="2">cv. BTx623</strain>
    </source>
</reference>
<reference evidence="2" key="2">
    <citation type="journal article" date="2018" name="Plant J.">
        <title>The Sorghum bicolor reference genome: improved assembly, gene annotations, a transcriptome atlas, and signatures of genome organization.</title>
        <authorList>
            <person name="McCormick R.F."/>
            <person name="Truong S.K."/>
            <person name="Sreedasyam A."/>
            <person name="Jenkins J."/>
            <person name="Shu S."/>
            <person name="Sims D."/>
            <person name="Kennedy M."/>
            <person name="Amirebrahimi M."/>
            <person name="Weers B.D."/>
            <person name="McKinley B."/>
            <person name="Mattison A."/>
            <person name="Morishige D.T."/>
            <person name="Grimwood J."/>
            <person name="Schmutz J."/>
            <person name="Mullet J.E."/>
        </authorList>
    </citation>
    <scope>NUCLEOTIDE SEQUENCE [LARGE SCALE GENOMIC DNA]</scope>
    <source>
        <strain evidence="2">cv. BTx623</strain>
    </source>
</reference>
<proteinExistence type="predicted"/>
<protein>
    <submittedName>
        <fullName evidence="1">Uncharacterized protein</fullName>
    </submittedName>
</protein>
<dbReference type="EMBL" id="CM000768">
    <property type="protein sequence ID" value="OQU78315.1"/>
    <property type="molecule type" value="Genomic_DNA"/>
</dbReference>
<keyword evidence="2" id="KW-1185">Reference proteome</keyword>
<evidence type="ECO:0000313" key="1">
    <source>
        <dbReference type="EMBL" id="OQU78315.1"/>
    </source>
</evidence>
<dbReference type="InParanoid" id="A0A1Z5R4F5"/>
<evidence type="ECO:0000313" key="2">
    <source>
        <dbReference type="Proteomes" id="UP000000768"/>
    </source>
</evidence>
<sequence>MDISVLLVSTAACPKNVRIIFGFCRAIFFPGRKLLCQLSNDLSNSTISLRVTSNISNWSGLRLPPGKLMETSASLLSEQLAMKKNRKRCLLLCLSSWAACIARSLYLYLVNTFTTILVVSNWQAARTSRSENSLHSQVMSEHTKKFFIYKSVANLSASPPILWKNDICMDGYVFGTSSIFFFRKIRYRL</sequence>
<dbReference type="Gramene" id="OQU78315">
    <property type="protein sequence ID" value="OQU78315"/>
    <property type="gene ID" value="SORBI_3009G200750"/>
</dbReference>
<name>A0A1Z5R4F5_SORBI</name>
<dbReference type="AlphaFoldDB" id="A0A1Z5R4F5"/>
<gene>
    <name evidence="1" type="ORF">SORBI_3009G200750</name>
</gene>
<accession>A0A1Z5R4F5</accession>
<dbReference type="Proteomes" id="UP000000768">
    <property type="component" value="Chromosome 9"/>
</dbReference>
<organism evidence="1 2">
    <name type="scientific">Sorghum bicolor</name>
    <name type="common">Sorghum</name>
    <name type="synonym">Sorghum vulgare</name>
    <dbReference type="NCBI Taxonomy" id="4558"/>
    <lineage>
        <taxon>Eukaryota</taxon>
        <taxon>Viridiplantae</taxon>
        <taxon>Streptophyta</taxon>
        <taxon>Embryophyta</taxon>
        <taxon>Tracheophyta</taxon>
        <taxon>Spermatophyta</taxon>
        <taxon>Magnoliopsida</taxon>
        <taxon>Liliopsida</taxon>
        <taxon>Poales</taxon>
        <taxon>Poaceae</taxon>
        <taxon>PACMAD clade</taxon>
        <taxon>Panicoideae</taxon>
        <taxon>Andropogonodae</taxon>
        <taxon>Andropogoneae</taxon>
        <taxon>Sorghinae</taxon>
        <taxon>Sorghum</taxon>
    </lineage>
</organism>